<evidence type="ECO:0000256" key="1">
    <source>
        <dbReference type="SAM" id="MobiDB-lite"/>
    </source>
</evidence>
<sequence>MKINLLALVPIRIDRSTLTASVDVDDNSILEYIGNFLVSRLQIEYESKKQKIHFLDRDNTDILVFFAIKVFRSKSTQWPTNIQHQPSPETKAGDRSKEDLDAWLDNSTIDFSDSEDESDYKRCSTPVFLGSEDARLELLDLFHDRLIVIGAQNKS</sequence>
<organism evidence="2 3">
    <name type="scientific">Rhizopogon vesiculosus</name>
    <dbReference type="NCBI Taxonomy" id="180088"/>
    <lineage>
        <taxon>Eukaryota</taxon>
        <taxon>Fungi</taxon>
        <taxon>Dikarya</taxon>
        <taxon>Basidiomycota</taxon>
        <taxon>Agaricomycotina</taxon>
        <taxon>Agaricomycetes</taxon>
        <taxon>Agaricomycetidae</taxon>
        <taxon>Boletales</taxon>
        <taxon>Suillineae</taxon>
        <taxon>Rhizopogonaceae</taxon>
        <taxon>Rhizopogon</taxon>
    </lineage>
</organism>
<dbReference type="Proteomes" id="UP000183567">
    <property type="component" value="Unassembled WGS sequence"/>
</dbReference>
<proteinExistence type="predicted"/>
<feature type="region of interest" description="Disordered" evidence="1">
    <location>
        <begin position="77"/>
        <end position="97"/>
    </location>
</feature>
<dbReference type="OrthoDB" id="2691388at2759"/>
<accession>A0A1J8PJY1</accession>
<reference evidence="2 3" key="1">
    <citation type="submission" date="2016-03" db="EMBL/GenBank/DDBJ databases">
        <title>Comparative genomics of the ectomycorrhizal sister species Rhizopogon vinicolor and Rhizopogon vesiculosus (Basidiomycota: Boletales) reveals a divergence of the mating type B locus.</title>
        <authorList>
            <person name="Mujic A.B."/>
            <person name="Kuo A."/>
            <person name="Tritt A."/>
            <person name="Lipzen A."/>
            <person name="Chen C."/>
            <person name="Johnson J."/>
            <person name="Sharma A."/>
            <person name="Barry K."/>
            <person name="Grigoriev I.V."/>
            <person name="Spatafora J.W."/>
        </authorList>
    </citation>
    <scope>NUCLEOTIDE SEQUENCE [LARGE SCALE GENOMIC DNA]</scope>
    <source>
        <strain evidence="2 3">AM-OR11-056</strain>
    </source>
</reference>
<protein>
    <submittedName>
        <fullName evidence="2">Uncharacterized protein</fullName>
    </submittedName>
</protein>
<dbReference type="AlphaFoldDB" id="A0A1J8PJY1"/>
<evidence type="ECO:0000313" key="3">
    <source>
        <dbReference type="Proteomes" id="UP000183567"/>
    </source>
</evidence>
<feature type="compositionally biased region" description="Polar residues" evidence="1">
    <location>
        <begin position="77"/>
        <end position="88"/>
    </location>
</feature>
<evidence type="ECO:0000313" key="2">
    <source>
        <dbReference type="EMBL" id="OJA09237.1"/>
    </source>
</evidence>
<keyword evidence="3" id="KW-1185">Reference proteome</keyword>
<dbReference type="EMBL" id="LVVM01005979">
    <property type="protein sequence ID" value="OJA09237.1"/>
    <property type="molecule type" value="Genomic_DNA"/>
</dbReference>
<gene>
    <name evidence="2" type="ORF">AZE42_11226</name>
</gene>
<comment type="caution">
    <text evidence="2">The sequence shown here is derived from an EMBL/GenBank/DDBJ whole genome shotgun (WGS) entry which is preliminary data.</text>
</comment>
<name>A0A1J8PJY1_9AGAM</name>